<keyword evidence="3 14" id="KW-1003">Cell membrane</keyword>
<dbReference type="Proteomes" id="UP001183176">
    <property type="component" value="Unassembled WGS sequence"/>
</dbReference>
<dbReference type="InterPro" id="IPR046342">
    <property type="entry name" value="CBS_dom_sf"/>
</dbReference>
<evidence type="ECO:0000313" key="17">
    <source>
        <dbReference type="Proteomes" id="UP001183176"/>
    </source>
</evidence>
<comment type="cofactor">
    <cofactor evidence="14">
        <name>Zn(2+)</name>
        <dbReference type="ChEBI" id="CHEBI:29105"/>
    </cofactor>
    <text evidence="14">Binds 1 zinc ion per subunit.</text>
</comment>
<feature type="transmembrane region" description="Helical" evidence="14">
    <location>
        <begin position="232"/>
        <end position="252"/>
    </location>
</feature>
<keyword evidence="7" id="KW-0677">Repeat</keyword>
<dbReference type="InterPro" id="IPR016483">
    <property type="entry name" value="UCP006404_Pept_M50_CBS"/>
</dbReference>
<dbReference type="RefSeq" id="WP_311423988.1">
    <property type="nucleotide sequence ID" value="NZ_JAVREH010000023.1"/>
</dbReference>
<gene>
    <name evidence="16" type="ORF">RM423_15705</name>
</gene>
<evidence type="ECO:0000256" key="12">
    <source>
        <dbReference type="ARBA" id="ARBA00023122"/>
    </source>
</evidence>
<evidence type="ECO:0000256" key="9">
    <source>
        <dbReference type="ARBA" id="ARBA00022833"/>
    </source>
</evidence>
<dbReference type="PANTHER" id="PTHR39188:SF3">
    <property type="entry name" value="STAGE IV SPORULATION PROTEIN FB"/>
    <property type="match status" value="1"/>
</dbReference>
<evidence type="ECO:0000256" key="13">
    <source>
        <dbReference type="ARBA" id="ARBA00023136"/>
    </source>
</evidence>
<evidence type="ECO:0000259" key="15">
    <source>
        <dbReference type="Pfam" id="PF02163"/>
    </source>
</evidence>
<keyword evidence="6 14" id="KW-0479">Metal-binding</keyword>
<evidence type="ECO:0000256" key="10">
    <source>
        <dbReference type="ARBA" id="ARBA00022989"/>
    </source>
</evidence>
<dbReference type="PIRSF" id="PIRSF006404">
    <property type="entry name" value="UCP006404_Pept_M50_CBS"/>
    <property type="match status" value="1"/>
</dbReference>
<keyword evidence="10 14" id="KW-1133">Transmembrane helix</keyword>
<feature type="transmembrane region" description="Helical" evidence="14">
    <location>
        <begin position="21"/>
        <end position="46"/>
    </location>
</feature>
<keyword evidence="13 14" id="KW-0472">Membrane</keyword>
<feature type="domain" description="Peptidase M50" evidence="15">
    <location>
        <begin position="72"/>
        <end position="145"/>
    </location>
</feature>
<keyword evidence="12" id="KW-0129">CBS domain</keyword>
<dbReference type="EMBL" id="JAVREH010000023">
    <property type="protein sequence ID" value="MDT0262841.1"/>
    <property type="molecule type" value="Genomic_DNA"/>
</dbReference>
<evidence type="ECO:0000256" key="2">
    <source>
        <dbReference type="ARBA" id="ARBA00007931"/>
    </source>
</evidence>
<keyword evidence="9 14" id="KW-0862">Zinc</keyword>
<dbReference type="SUPFAM" id="SSF54631">
    <property type="entry name" value="CBS-domain pair"/>
    <property type="match status" value="1"/>
</dbReference>
<evidence type="ECO:0000256" key="4">
    <source>
        <dbReference type="ARBA" id="ARBA00022670"/>
    </source>
</evidence>
<keyword evidence="11 14" id="KW-0482">Metalloprotease</keyword>
<evidence type="ECO:0000256" key="14">
    <source>
        <dbReference type="PIRNR" id="PIRNR006404"/>
    </source>
</evidence>
<evidence type="ECO:0000256" key="1">
    <source>
        <dbReference type="ARBA" id="ARBA00004651"/>
    </source>
</evidence>
<evidence type="ECO:0000256" key="11">
    <source>
        <dbReference type="ARBA" id="ARBA00023049"/>
    </source>
</evidence>
<accession>A0ABU2JCX6</accession>
<sequence length="412" mass="42820">MSNQNAERQKAAGPGGSGSMLLRIGSVLGVPVFVTPSWLLVVLFITTSYAEFLRDQIPGASKPGSYGLAFVFALALAVSVVLHEVGHTVVSRLLGLRVRRIVVFLLGGVSEIEGEVARPRDEFAIAAAGPAASFALAGVCWAASLLAATDSATAVLLLLLAWSNLVIAVFNVLPGLPLDGGRLVQALIWRFSHSRLTGVRIAARSGRVLAVLLAVAILFGNVVVGGDRPATVSSVIATAMGFAVAAFLWFGAGQTLRAAELGHRTATLQLRRLVRPAVYLPAQTPVSEAVRQVARAGAAGIVVVDANGFSRAIVRESEIARLEPHRRPWATLGEVSQPLRPGLILAEDLSGEAVLSTVRSSPASEYLVVGADGVSKGVMAATDLARALGVPAGRLPPARLAQPVPPVPDPPT</sequence>
<keyword evidence="8 14" id="KW-0378">Hydrolase</keyword>
<evidence type="ECO:0000256" key="7">
    <source>
        <dbReference type="ARBA" id="ARBA00022737"/>
    </source>
</evidence>
<feature type="transmembrane region" description="Helical" evidence="14">
    <location>
        <begin position="123"/>
        <end position="148"/>
    </location>
</feature>
<comment type="subcellular location">
    <subcellularLocation>
        <location evidence="1 14">Cell membrane</location>
        <topology evidence="1 14">Multi-pass membrane protein</topology>
    </subcellularLocation>
</comment>
<name>A0ABU2JCX6_9ACTN</name>
<keyword evidence="17" id="KW-1185">Reference proteome</keyword>
<dbReference type="Pfam" id="PF02163">
    <property type="entry name" value="Peptidase_M50"/>
    <property type="match status" value="2"/>
</dbReference>
<dbReference type="InterPro" id="IPR008915">
    <property type="entry name" value="Peptidase_M50"/>
</dbReference>
<feature type="domain" description="Peptidase M50" evidence="15">
    <location>
        <begin position="151"/>
        <end position="212"/>
    </location>
</feature>
<dbReference type="PANTHER" id="PTHR39188">
    <property type="entry name" value="MEMBRANE-ASSOCIATED ZINC METALLOPROTEASE M50B"/>
    <property type="match status" value="1"/>
</dbReference>
<protein>
    <recommendedName>
        <fullName evidence="14">Zinc metalloprotease</fullName>
    </recommendedName>
</protein>
<evidence type="ECO:0000256" key="5">
    <source>
        <dbReference type="ARBA" id="ARBA00022692"/>
    </source>
</evidence>
<feature type="transmembrane region" description="Helical" evidence="14">
    <location>
        <begin position="66"/>
        <end position="90"/>
    </location>
</feature>
<feature type="transmembrane region" description="Helical" evidence="14">
    <location>
        <begin position="208"/>
        <end position="226"/>
    </location>
</feature>
<evidence type="ECO:0000256" key="3">
    <source>
        <dbReference type="ARBA" id="ARBA00022475"/>
    </source>
</evidence>
<reference evidence="17" key="1">
    <citation type="submission" date="2023-07" db="EMBL/GenBank/DDBJ databases">
        <title>30 novel species of actinomycetes from the DSMZ collection.</title>
        <authorList>
            <person name="Nouioui I."/>
        </authorList>
    </citation>
    <scope>NUCLEOTIDE SEQUENCE [LARGE SCALE GENOMIC DNA]</scope>
    <source>
        <strain evidence="17">DSM 44399</strain>
    </source>
</reference>
<dbReference type="Gene3D" id="3.10.580.10">
    <property type="entry name" value="CBS-domain"/>
    <property type="match status" value="1"/>
</dbReference>
<comment type="caution">
    <text evidence="16">The sequence shown here is derived from an EMBL/GenBank/DDBJ whole genome shotgun (WGS) entry which is preliminary data.</text>
</comment>
<keyword evidence="5 14" id="KW-0812">Transmembrane</keyword>
<evidence type="ECO:0000256" key="8">
    <source>
        <dbReference type="ARBA" id="ARBA00022801"/>
    </source>
</evidence>
<feature type="transmembrane region" description="Helical" evidence="14">
    <location>
        <begin position="154"/>
        <end position="173"/>
    </location>
</feature>
<organism evidence="16 17">
    <name type="scientific">Jatrophihabitans lederbergiae</name>
    <dbReference type="NCBI Taxonomy" id="3075547"/>
    <lineage>
        <taxon>Bacteria</taxon>
        <taxon>Bacillati</taxon>
        <taxon>Actinomycetota</taxon>
        <taxon>Actinomycetes</taxon>
        <taxon>Jatrophihabitantales</taxon>
        <taxon>Jatrophihabitantaceae</taxon>
        <taxon>Jatrophihabitans</taxon>
    </lineage>
</organism>
<comment type="similarity">
    <text evidence="2 14">Belongs to the peptidase M50B family.</text>
</comment>
<keyword evidence="4 14" id="KW-0645">Protease</keyword>
<proteinExistence type="inferred from homology"/>
<evidence type="ECO:0000256" key="6">
    <source>
        <dbReference type="ARBA" id="ARBA00022723"/>
    </source>
</evidence>
<evidence type="ECO:0000313" key="16">
    <source>
        <dbReference type="EMBL" id="MDT0262841.1"/>
    </source>
</evidence>